<comment type="caution">
    <text evidence="1">The sequence shown here is derived from an EMBL/GenBank/DDBJ whole genome shotgun (WGS) entry which is preliminary data.</text>
</comment>
<sequence>MDEQSSEIRFVKLISSDGFEIVLDKDVAMGARTIKNMLSGSESFLESSTMKFTLGILEKVADYLHYKARYSASPGYDLPQLQIETEIALELLMAADFLEGNFGLF</sequence>
<dbReference type="EMBL" id="QTSX02005283">
    <property type="protein sequence ID" value="KAJ9060012.1"/>
    <property type="molecule type" value="Genomic_DNA"/>
</dbReference>
<gene>
    <name evidence="1" type="primary">ELC1_2</name>
    <name evidence="1" type="ORF">DSO57_1035426</name>
</gene>
<keyword evidence="2" id="KW-1185">Reference proteome</keyword>
<reference evidence="1" key="1">
    <citation type="submission" date="2022-04" db="EMBL/GenBank/DDBJ databases">
        <title>Genome of the entomopathogenic fungus Entomophthora muscae.</title>
        <authorList>
            <person name="Elya C."/>
            <person name="Lovett B.R."/>
            <person name="Lee E."/>
            <person name="Macias A.M."/>
            <person name="Hajek A.E."/>
            <person name="De Bivort B.L."/>
            <person name="Kasson M.T."/>
            <person name="De Fine Licht H.H."/>
            <person name="Stajich J.E."/>
        </authorList>
    </citation>
    <scope>NUCLEOTIDE SEQUENCE</scope>
    <source>
        <strain evidence="1">Berkeley</strain>
    </source>
</reference>
<evidence type="ECO:0000313" key="1">
    <source>
        <dbReference type="EMBL" id="KAJ9060012.1"/>
    </source>
</evidence>
<organism evidence="1 2">
    <name type="scientific">Entomophthora muscae</name>
    <dbReference type="NCBI Taxonomy" id="34485"/>
    <lineage>
        <taxon>Eukaryota</taxon>
        <taxon>Fungi</taxon>
        <taxon>Fungi incertae sedis</taxon>
        <taxon>Zoopagomycota</taxon>
        <taxon>Entomophthoromycotina</taxon>
        <taxon>Entomophthoromycetes</taxon>
        <taxon>Entomophthorales</taxon>
        <taxon>Entomophthoraceae</taxon>
        <taxon>Entomophthora</taxon>
    </lineage>
</organism>
<protein>
    <submittedName>
        <fullName evidence="1">Elongin C</fullName>
    </submittedName>
</protein>
<evidence type="ECO:0000313" key="2">
    <source>
        <dbReference type="Proteomes" id="UP001165960"/>
    </source>
</evidence>
<proteinExistence type="predicted"/>
<dbReference type="Proteomes" id="UP001165960">
    <property type="component" value="Unassembled WGS sequence"/>
</dbReference>
<name>A0ACC2SCJ2_9FUNG</name>
<accession>A0ACC2SCJ2</accession>